<dbReference type="PANTHER" id="PTHR12533">
    <property type="entry name" value="NFAT"/>
    <property type="match status" value="1"/>
</dbReference>
<dbReference type="GO" id="GO:0005634">
    <property type="term" value="C:nucleus"/>
    <property type="evidence" value="ECO:0007669"/>
    <property type="project" value="UniProtKB-SubCell"/>
</dbReference>
<evidence type="ECO:0000256" key="6">
    <source>
        <dbReference type="ARBA" id="ARBA00023015"/>
    </source>
</evidence>
<feature type="compositionally biased region" description="Polar residues" evidence="10">
    <location>
        <begin position="791"/>
        <end position="803"/>
    </location>
</feature>
<feature type="domain" description="RHD" evidence="11">
    <location>
        <begin position="373"/>
        <end position="554"/>
    </location>
</feature>
<dbReference type="EMBL" id="JAGXEW010000044">
    <property type="protein sequence ID" value="KAK1152897.1"/>
    <property type="molecule type" value="Genomic_DNA"/>
</dbReference>
<dbReference type="Gene3D" id="2.60.40.10">
    <property type="entry name" value="Immunoglobulins"/>
    <property type="match status" value="1"/>
</dbReference>
<evidence type="ECO:0000259" key="11">
    <source>
        <dbReference type="PROSITE" id="PS50254"/>
    </source>
</evidence>
<dbReference type="GO" id="GO:0033173">
    <property type="term" value="P:calcineurin-NFAT signaling cascade"/>
    <property type="evidence" value="ECO:0007669"/>
    <property type="project" value="TreeGrafter"/>
</dbReference>
<evidence type="ECO:0000313" key="12">
    <source>
        <dbReference type="EMBL" id="KAK1152897.1"/>
    </source>
</evidence>
<dbReference type="GO" id="GO:0005737">
    <property type="term" value="C:cytoplasm"/>
    <property type="evidence" value="ECO:0007669"/>
    <property type="project" value="UniProtKB-SubCell"/>
</dbReference>
<reference evidence="12" key="1">
    <citation type="submission" date="2022-02" db="EMBL/GenBank/DDBJ databases">
        <title>Atlantic sturgeon de novo genome assembly.</title>
        <authorList>
            <person name="Stock M."/>
            <person name="Klopp C."/>
            <person name="Guiguen Y."/>
            <person name="Cabau C."/>
            <person name="Parinello H."/>
            <person name="Santidrian Yebra-Pimentel E."/>
            <person name="Kuhl H."/>
            <person name="Dirks R.P."/>
            <person name="Guessner J."/>
            <person name="Wuertz S."/>
            <person name="Du K."/>
            <person name="Schartl M."/>
        </authorList>
    </citation>
    <scope>NUCLEOTIDE SEQUENCE</scope>
    <source>
        <strain evidence="12">STURGEONOMICS-FGT-2020</strain>
        <tissue evidence="12">Whole blood</tissue>
    </source>
</reference>
<dbReference type="SUPFAM" id="SSF49417">
    <property type="entry name" value="p53-like transcription factors"/>
    <property type="match status" value="1"/>
</dbReference>
<accession>A0AAD8FUZ6</accession>
<dbReference type="GO" id="GO:0005667">
    <property type="term" value="C:transcription regulator complex"/>
    <property type="evidence" value="ECO:0007669"/>
    <property type="project" value="TreeGrafter"/>
</dbReference>
<keyword evidence="4" id="KW-0597">Phosphoprotein</keyword>
<dbReference type="PRINTS" id="PR01789">
    <property type="entry name" value="NUCFACTORATC"/>
</dbReference>
<dbReference type="GO" id="GO:0000978">
    <property type="term" value="F:RNA polymerase II cis-regulatory region sequence-specific DNA binding"/>
    <property type="evidence" value="ECO:0007669"/>
    <property type="project" value="TreeGrafter"/>
</dbReference>
<feature type="compositionally biased region" description="Polar residues" evidence="10">
    <location>
        <begin position="51"/>
        <end position="74"/>
    </location>
</feature>
<feature type="compositionally biased region" description="Low complexity" evidence="10">
    <location>
        <begin position="778"/>
        <end position="790"/>
    </location>
</feature>
<evidence type="ECO:0000256" key="7">
    <source>
        <dbReference type="ARBA" id="ARBA00023125"/>
    </source>
</evidence>
<feature type="compositionally biased region" description="Low complexity" evidence="10">
    <location>
        <begin position="213"/>
        <end position="236"/>
    </location>
</feature>
<dbReference type="InterPro" id="IPR008366">
    <property type="entry name" value="NFAT"/>
</dbReference>
<dbReference type="InterPro" id="IPR032397">
    <property type="entry name" value="RHD_dimer"/>
</dbReference>
<keyword evidence="8" id="KW-0804">Transcription</keyword>
<dbReference type="SMART" id="SM00429">
    <property type="entry name" value="IPT"/>
    <property type="match status" value="1"/>
</dbReference>
<evidence type="ECO:0000256" key="5">
    <source>
        <dbReference type="ARBA" id="ARBA00022737"/>
    </source>
</evidence>
<comment type="subcellular location">
    <subcellularLocation>
        <location evidence="2">Cytoplasm</location>
    </subcellularLocation>
    <subcellularLocation>
        <location evidence="1">Nucleus</location>
    </subcellularLocation>
</comment>
<evidence type="ECO:0000256" key="10">
    <source>
        <dbReference type="SAM" id="MobiDB-lite"/>
    </source>
</evidence>
<evidence type="ECO:0000313" key="13">
    <source>
        <dbReference type="Proteomes" id="UP001230051"/>
    </source>
</evidence>
<feature type="compositionally biased region" description="Low complexity" evidence="10">
    <location>
        <begin position="263"/>
        <end position="277"/>
    </location>
</feature>
<organism evidence="12 13">
    <name type="scientific">Acipenser oxyrinchus oxyrinchus</name>
    <dbReference type="NCBI Taxonomy" id="40147"/>
    <lineage>
        <taxon>Eukaryota</taxon>
        <taxon>Metazoa</taxon>
        <taxon>Chordata</taxon>
        <taxon>Craniata</taxon>
        <taxon>Vertebrata</taxon>
        <taxon>Euteleostomi</taxon>
        <taxon>Actinopterygii</taxon>
        <taxon>Chondrostei</taxon>
        <taxon>Acipenseriformes</taxon>
        <taxon>Acipenseridae</taxon>
        <taxon>Acipenser</taxon>
    </lineage>
</organism>
<dbReference type="InterPro" id="IPR014756">
    <property type="entry name" value="Ig_E-set"/>
</dbReference>
<evidence type="ECO:0000256" key="3">
    <source>
        <dbReference type="ARBA" id="ARBA00022490"/>
    </source>
</evidence>
<dbReference type="InterPro" id="IPR037059">
    <property type="entry name" value="RHD_DNA_bind_dom_sf"/>
</dbReference>
<dbReference type="InterPro" id="IPR011539">
    <property type="entry name" value="RHD_DNA_bind_dom"/>
</dbReference>
<evidence type="ECO:0000256" key="1">
    <source>
        <dbReference type="ARBA" id="ARBA00004123"/>
    </source>
</evidence>
<keyword evidence="6" id="KW-0805">Transcription regulation</keyword>
<dbReference type="Proteomes" id="UP001230051">
    <property type="component" value="Unassembled WGS sequence"/>
</dbReference>
<keyword evidence="5" id="KW-0677">Repeat</keyword>
<dbReference type="FunFam" id="2.60.40.10:FF:000040">
    <property type="entry name" value="Nuclear factor of activated T-cells, cytoplasmic, calcineurin-dependent 2"/>
    <property type="match status" value="1"/>
</dbReference>
<feature type="region of interest" description="Disordered" evidence="10">
    <location>
        <begin position="848"/>
        <end position="908"/>
    </location>
</feature>
<dbReference type="Gene3D" id="2.60.40.340">
    <property type="entry name" value="Rel homology domain (RHD), DNA-binding domain"/>
    <property type="match status" value="1"/>
</dbReference>
<keyword evidence="7" id="KW-0238">DNA-binding</keyword>
<dbReference type="InterPro" id="IPR008967">
    <property type="entry name" value="p53-like_TF_DNA-bd_sf"/>
</dbReference>
<dbReference type="GO" id="GO:0000981">
    <property type="term" value="F:DNA-binding transcription factor activity, RNA polymerase II-specific"/>
    <property type="evidence" value="ECO:0007669"/>
    <property type="project" value="TreeGrafter"/>
</dbReference>
<gene>
    <name evidence="12" type="primary">Nfatc4</name>
    <name evidence="12" type="ORF">AOXY_G30601</name>
</gene>
<dbReference type="AlphaFoldDB" id="A0AAD8FUZ6"/>
<feature type="region of interest" description="Disordered" evidence="10">
    <location>
        <begin position="772"/>
        <end position="810"/>
    </location>
</feature>
<evidence type="ECO:0000256" key="9">
    <source>
        <dbReference type="ARBA" id="ARBA00023242"/>
    </source>
</evidence>
<keyword evidence="9" id="KW-0539">Nucleus</keyword>
<feature type="region of interest" description="Disordered" evidence="10">
    <location>
        <begin position="204"/>
        <end position="319"/>
    </location>
</feature>
<proteinExistence type="predicted"/>
<dbReference type="PROSITE" id="PS50254">
    <property type="entry name" value="REL_2"/>
    <property type="match status" value="1"/>
</dbReference>
<sequence>MGAAPGWEDGELEFKLVFEEDPLPGSGPTAAELERGRPADVNNNRDADQEGSPTPSTQRPSLSANQPIRISQNRPGGGPLLPSTNNRAGMHSPPPRPTVDKDFFGTYESQPARYIQLDSSRILECPSIQITTISPQDSQEETYYCPWERTSRDHLYLPLDPFSYRDGGSLSPSSASSLSSRSWVSDASSDSLLLGDEEELNEATSRFNLGTRPTSPRLGTLLSSPTSPSSRPASPGGKRRHSGCLDSYSPLPSPSISRRGSFSEDPLSPDSSSEVPEFGFPTFSGLSVPLEPDNIPQKARKTSLEQGARKEDPAESSNNGYQVIDAEEGYVQGKDSYHSALGLPSGMDYLSVPSPLTWSKARMSGHNPIFRSTALPPLDWPLPSQFDPYELRVEVQPRSHHRAHYETEGSRGAVKASPGGHPIVKLLGFSEKQLSLQMFIGTADERSLRPHAFYQVHRITGKMVSTASQELVLGGTKILEIPLHPENGMSASIDCAGILKLRNSDIELRKGETDIGRKNTRVRLVFRVQIPQGGGKVVSIQTASVPIECSQRSAQELPSVESCNITSCSMEGGEELVLTGSNFLPESKVIFIEKGPDGKLQWESEAQVDRDKSSECELCVEVPGYCNETASRPVQVYFYVSNGKRKRSSTQCFRYLPVMFKEEPPPILMSNLQCSLVADPSNSRVARPCQSLDPGGGQYSADHHPCYQRREKTSNQPDYPHSFLSPAPRHFPFREELENVAANFLDHLDYEAEPGVNGLLLPHLQKPDSTPNLAWLDSPYQSSSPSSLSPYAQNSPVSSSPQSMLCGPNLGYPSESFEGLPQQMGYAMDQVPPCALHRMNFRINDSFPGYRSEAQEPHLPPYPSYSSAGLASPSEKPSDDLSLPKQTPFNTESHPAPVYQGKDGGDGSQYSVEREEMKSGFEGYGPPFRNVPIQGITLEEVNEFIGENLTQFPETTLGGRPN</sequence>
<dbReference type="InterPro" id="IPR013783">
    <property type="entry name" value="Ig-like_fold"/>
</dbReference>
<feature type="region of interest" description="Disordered" evidence="10">
    <location>
        <begin position="18"/>
        <end position="105"/>
    </location>
</feature>
<keyword evidence="13" id="KW-1185">Reference proteome</keyword>
<comment type="caution">
    <text evidence="12">The sequence shown here is derived from an EMBL/GenBank/DDBJ whole genome shotgun (WGS) entry which is preliminary data.</text>
</comment>
<name>A0AAD8FUZ6_ACIOX</name>
<dbReference type="SUPFAM" id="SSF81296">
    <property type="entry name" value="E set domains"/>
    <property type="match status" value="1"/>
</dbReference>
<dbReference type="Pfam" id="PF16179">
    <property type="entry name" value="RHD_dimer"/>
    <property type="match status" value="1"/>
</dbReference>
<feature type="compositionally biased region" description="Basic and acidic residues" evidence="10">
    <location>
        <begin position="32"/>
        <end position="48"/>
    </location>
</feature>
<evidence type="ECO:0000256" key="4">
    <source>
        <dbReference type="ARBA" id="ARBA00022553"/>
    </source>
</evidence>
<evidence type="ECO:0000256" key="8">
    <source>
        <dbReference type="ARBA" id="ARBA00023163"/>
    </source>
</evidence>
<dbReference type="InterPro" id="IPR002909">
    <property type="entry name" value="IPT_dom"/>
</dbReference>
<feature type="compositionally biased region" description="Polar residues" evidence="10">
    <location>
        <begin position="884"/>
        <end position="893"/>
    </location>
</feature>
<evidence type="ECO:0000256" key="2">
    <source>
        <dbReference type="ARBA" id="ARBA00004496"/>
    </source>
</evidence>
<dbReference type="PANTHER" id="PTHR12533:SF11">
    <property type="entry name" value="NUCLEAR FACTOR OF ACTIVATED T-CELLS, CYTOPLASMIC 4"/>
    <property type="match status" value="1"/>
</dbReference>
<protein>
    <submittedName>
        <fullName evidence="12">Nuclear factor of activated T-cells, cytoplasmic 4-like</fullName>
    </submittedName>
</protein>
<dbReference type="Pfam" id="PF00554">
    <property type="entry name" value="RHD_DNA_bind"/>
    <property type="match status" value="1"/>
</dbReference>
<keyword evidence="3" id="KW-0963">Cytoplasm</keyword>
<dbReference type="FunFam" id="2.60.40.340:FF:000001">
    <property type="entry name" value="Nuclear factor of activated T-cells, cytoplasmic, calcineurin-dependent 2"/>
    <property type="match status" value="1"/>
</dbReference>